<dbReference type="Proteomes" id="UP000609849">
    <property type="component" value="Unassembled WGS sequence"/>
</dbReference>
<evidence type="ECO:0008006" key="3">
    <source>
        <dbReference type="Google" id="ProtNLM"/>
    </source>
</evidence>
<dbReference type="RefSeq" id="WP_153924481.1">
    <property type="nucleotide sequence ID" value="NZ_JACRWE010000004.1"/>
</dbReference>
<protein>
    <recommendedName>
        <fullName evidence="3">Spo0E like sporulation regulatory protein</fullName>
    </recommendedName>
</protein>
<proteinExistence type="predicted"/>
<accession>A0ABR7JQE3</accession>
<name>A0ABR7JQE3_9FIRM</name>
<comment type="caution">
    <text evidence="1">The sequence shown here is derived from an EMBL/GenBank/DDBJ whole genome shotgun (WGS) entry which is preliminary data.</text>
</comment>
<sequence length="54" mass="6209">MIKIKDSDLIIMKRILGELYLENGNTEEVILLSQAIDKIILSKQKTIFNEIESC</sequence>
<gene>
    <name evidence="1" type="ORF">H8923_10205</name>
</gene>
<dbReference type="EMBL" id="JACRWE010000004">
    <property type="protein sequence ID" value="MBC5997134.1"/>
    <property type="molecule type" value="Genomic_DNA"/>
</dbReference>
<keyword evidence="2" id="KW-1185">Reference proteome</keyword>
<evidence type="ECO:0000313" key="2">
    <source>
        <dbReference type="Proteomes" id="UP000609849"/>
    </source>
</evidence>
<evidence type="ECO:0000313" key="1">
    <source>
        <dbReference type="EMBL" id="MBC5997134.1"/>
    </source>
</evidence>
<reference evidence="1 2" key="1">
    <citation type="submission" date="2020-08" db="EMBL/GenBank/DDBJ databases">
        <authorList>
            <person name="Liu C."/>
            <person name="Sun Q."/>
        </authorList>
    </citation>
    <scope>NUCLEOTIDE SEQUENCE [LARGE SCALE GENOMIC DNA]</scope>
    <source>
        <strain evidence="1 2">NSJ-18</strain>
    </source>
</reference>
<organism evidence="1 2">
    <name type="scientific">Romboutsia faecis</name>
    <dbReference type="NCBI Taxonomy" id="2764597"/>
    <lineage>
        <taxon>Bacteria</taxon>
        <taxon>Bacillati</taxon>
        <taxon>Bacillota</taxon>
        <taxon>Clostridia</taxon>
        <taxon>Peptostreptococcales</taxon>
        <taxon>Peptostreptococcaceae</taxon>
        <taxon>Romboutsia</taxon>
    </lineage>
</organism>